<feature type="compositionally biased region" description="Pro residues" evidence="1">
    <location>
        <begin position="580"/>
        <end position="591"/>
    </location>
</feature>
<dbReference type="AlphaFoldDB" id="A0A1J9PWN3"/>
<feature type="region of interest" description="Disordered" evidence="1">
    <location>
        <begin position="535"/>
        <end position="555"/>
    </location>
</feature>
<evidence type="ECO:0000259" key="2">
    <source>
        <dbReference type="Pfam" id="PF25545"/>
    </source>
</evidence>
<name>A0A1J9PWN3_9EURO</name>
<sequence length="612" mass="69514">MASRPAKYFNERGRQTSTSKDNSKLLAQEGAGHSPFRKSVRLSQRYPFCEQETKHPTSRSLGKTEIQVNDHKRKRSCTPGKPARRLEKRRRTNPTNSGEDAVYGIKEHRSINLPSAQTIEREQLIQPKTLHGPPISSQQRSPKHKRLHPEPERPSDNPDPPSKRPRTGKNRLIEHWTRNKFTWPEKLSEPNTMEHFLARPNTLSLRRTKSNGSLTTASETSSRDAKSRPYTNKNYDIYLETKGCFMYDHDDGIDSDSKSTCRQILSANPKVPKGTVFEQCAFESTCRRLQKKNEAGVIRIIGELIVPSAESAIDLGHVTFPHLVVSVNEGWDSSISLDEDQRLPPPAQTPQLLQSRQFRLSRPQPDYAVGFPRQCFSEDQLEKLAPFVGEIGDMSFFMSTAYMYFPFMTVEVKCGKAALDIADRQNAHSMTLSVRGVVKLFRVVKREKELNRQILSFSISHDHRMVRIYGHYPVIDGNKTTYYRHSIHEFSFAALDGKEKWTSYKFVMGVYDDWAPSHFKRLCSAINGLPEISPDVSQQPEILPQPEPGFSESTGLLQGIEGVDVQGSSFISVLEEEAQPSPPDSQVPPSVPRRENEGKSSEAFKLPQKRRK</sequence>
<feature type="region of interest" description="Disordered" evidence="1">
    <location>
        <begin position="571"/>
        <end position="612"/>
    </location>
</feature>
<feature type="region of interest" description="Disordered" evidence="1">
    <location>
        <begin position="1"/>
        <end position="115"/>
    </location>
</feature>
<dbReference type="InterPro" id="IPR057684">
    <property type="entry name" value="DUF7924"/>
</dbReference>
<feature type="region of interest" description="Disordered" evidence="1">
    <location>
        <begin position="127"/>
        <end position="177"/>
    </location>
</feature>
<keyword evidence="4" id="KW-1185">Reference proteome</keyword>
<dbReference type="Proteomes" id="UP000242791">
    <property type="component" value="Unassembled WGS sequence"/>
</dbReference>
<dbReference type="STRING" id="1658174.A0A1J9PWN3"/>
<dbReference type="VEuPathDB" id="FungiDB:ACJ73_08344"/>
<dbReference type="Pfam" id="PF25545">
    <property type="entry name" value="DUF7924"/>
    <property type="match status" value="1"/>
</dbReference>
<feature type="compositionally biased region" description="Polar residues" evidence="1">
    <location>
        <begin position="201"/>
        <end position="220"/>
    </location>
</feature>
<feature type="region of interest" description="Disordered" evidence="1">
    <location>
        <begin position="198"/>
        <end position="229"/>
    </location>
</feature>
<evidence type="ECO:0000313" key="3">
    <source>
        <dbReference type="EMBL" id="OJD20322.1"/>
    </source>
</evidence>
<dbReference type="PANTHER" id="PTHR42470:SF2">
    <property type="match status" value="1"/>
</dbReference>
<accession>A0A1J9PWN3</accession>
<dbReference type="OrthoDB" id="5400850at2759"/>
<feature type="compositionally biased region" description="Basic and acidic residues" evidence="1">
    <location>
        <begin position="592"/>
        <end position="602"/>
    </location>
</feature>
<feature type="compositionally biased region" description="Basic residues" evidence="1">
    <location>
        <begin position="71"/>
        <end position="92"/>
    </location>
</feature>
<protein>
    <recommendedName>
        <fullName evidence="2">DUF7924 domain-containing protein</fullName>
    </recommendedName>
</protein>
<evidence type="ECO:0000313" key="4">
    <source>
        <dbReference type="Proteomes" id="UP000242791"/>
    </source>
</evidence>
<gene>
    <name evidence="3" type="ORF">ACJ73_08344</name>
</gene>
<proteinExistence type="predicted"/>
<dbReference type="EMBL" id="LGTZ01001939">
    <property type="protein sequence ID" value="OJD20322.1"/>
    <property type="molecule type" value="Genomic_DNA"/>
</dbReference>
<dbReference type="PANTHER" id="PTHR42470">
    <property type="entry name" value="VAST DOMAIN-CONTAINING PROTEIN"/>
    <property type="match status" value="1"/>
</dbReference>
<organism evidence="3 4">
    <name type="scientific">Blastomyces percursus</name>
    <dbReference type="NCBI Taxonomy" id="1658174"/>
    <lineage>
        <taxon>Eukaryota</taxon>
        <taxon>Fungi</taxon>
        <taxon>Dikarya</taxon>
        <taxon>Ascomycota</taxon>
        <taxon>Pezizomycotina</taxon>
        <taxon>Eurotiomycetes</taxon>
        <taxon>Eurotiomycetidae</taxon>
        <taxon>Onygenales</taxon>
        <taxon>Ajellomycetaceae</taxon>
        <taxon>Blastomyces</taxon>
    </lineage>
</organism>
<reference evidence="3 4" key="1">
    <citation type="submission" date="2015-08" db="EMBL/GenBank/DDBJ databases">
        <title>Emmonsia species relationships and genome sequence.</title>
        <authorList>
            <person name="Cuomo C.A."/>
            <person name="Schwartz I.S."/>
            <person name="Kenyon C."/>
            <person name="De Hoog G.S."/>
            <person name="Govender N.P."/>
            <person name="Botha A."/>
            <person name="Moreno L."/>
            <person name="De Vries M."/>
            <person name="Munoz J.F."/>
            <person name="Stielow J.B."/>
        </authorList>
    </citation>
    <scope>NUCLEOTIDE SEQUENCE [LARGE SCALE GENOMIC DNA]</scope>
    <source>
        <strain evidence="3 4">EI222</strain>
    </source>
</reference>
<feature type="domain" description="DUF7924" evidence="2">
    <location>
        <begin position="282"/>
        <end position="526"/>
    </location>
</feature>
<evidence type="ECO:0000256" key="1">
    <source>
        <dbReference type="SAM" id="MobiDB-lite"/>
    </source>
</evidence>
<comment type="caution">
    <text evidence="3">The sequence shown here is derived from an EMBL/GenBank/DDBJ whole genome shotgun (WGS) entry which is preliminary data.</text>
</comment>